<sequence length="177" mass="20825">RTDHIYCSTSDEQLCTRQQEEDFDSVTHLYICSEIKDNYLNYFPNVNQLTITLSCDWNDSTLTNLNHLIRLLCFTSNLHTLQFSTFGFYNNNLDLDRQSYAFEYVSKRNQIKSLILHSRCSLHELQFMVNLIQFLLSKTNYKTQHLFYLCIANTPKVCVKEINVMMKSENGGEHLVI</sequence>
<evidence type="ECO:0000313" key="1">
    <source>
        <dbReference type="EMBL" id="CAF4875864.1"/>
    </source>
</evidence>
<gene>
    <name evidence="1" type="ORF">SMN809_LOCUS50574</name>
</gene>
<reference evidence="1" key="1">
    <citation type="submission" date="2021-02" db="EMBL/GenBank/DDBJ databases">
        <authorList>
            <person name="Nowell W R."/>
        </authorList>
    </citation>
    <scope>NUCLEOTIDE SEQUENCE</scope>
</reference>
<dbReference type="Proteomes" id="UP000676336">
    <property type="component" value="Unassembled WGS sequence"/>
</dbReference>
<comment type="caution">
    <text evidence="1">The sequence shown here is derived from an EMBL/GenBank/DDBJ whole genome shotgun (WGS) entry which is preliminary data.</text>
</comment>
<dbReference type="AlphaFoldDB" id="A0A8S3BZG1"/>
<proteinExistence type="predicted"/>
<feature type="non-terminal residue" evidence="1">
    <location>
        <position position="1"/>
    </location>
</feature>
<organism evidence="1 2">
    <name type="scientific">Rotaria magnacalcarata</name>
    <dbReference type="NCBI Taxonomy" id="392030"/>
    <lineage>
        <taxon>Eukaryota</taxon>
        <taxon>Metazoa</taxon>
        <taxon>Spiralia</taxon>
        <taxon>Gnathifera</taxon>
        <taxon>Rotifera</taxon>
        <taxon>Eurotatoria</taxon>
        <taxon>Bdelloidea</taxon>
        <taxon>Philodinida</taxon>
        <taxon>Philodinidae</taxon>
        <taxon>Rotaria</taxon>
    </lineage>
</organism>
<evidence type="ECO:0000313" key="2">
    <source>
        <dbReference type="Proteomes" id="UP000676336"/>
    </source>
</evidence>
<dbReference type="EMBL" id="CAJOBI010167509">
    <property type="protein sequence ID" value="CAF4875864.1"/>
    <property type="molecule type" value="Genomic_DNA"/>
</dbReference>
<accession>A0A8S3BZG1</accession>
<name>A0A8S3BZG1_9BILA</name>
<protein>
    <submittedName>
        <fullName evidence="1">Uncharacterized protein</fullName>
    </submittedName>
</protein>